<evidence type="ECO:0000256" key="1">
    <source>
        <dbReference type="ARBA" id="ARBA00007796"/>
    </source>
</evidence>
<comment type="caution">
    <text evidence="6">The sequence shown here is derived from an EMBL/GenBank/DDBJ whole genome shotgun (WGS) entry which is preliminary data.</text>
</comment>
<reference evidence="6 7" key="1">
    <citation type="journal article" date="2018" name="Nat. Ecol. Evol.">
        <title>Shark genomes provide insights into elasmobranch evolution and the origin of vertebrates.</title>
        <authorList>
            <person name="Hara Y"/>
            <person name="Yamaguchi K"/>
            <person name="Onimaru K"/>
            <person name="Kadota M"/>
            <person name="Koyanagi M"/>
            <person name="Keeley SD"/>
            <person name="Tatsumi K"/>
            <person name="Tanaka K"/>
            <person name="Motone F"/>
            <person name="Kageyama Y"/>
            <person name="Nozu R"/>
            <person name="Adachi N"/>
            <person name="Nishimura O"/>
            <person name="Nakagawa R"/>
            <person name="Tanegashima C"/>
            <person name="Kiyatake I"/>
            <person name="Matsumoto R"/>
            <person name="Murakumo K"/>
            <person name="Nishida K"/>
            <person name="Terakita A"/>
            <person name="Kuratani S"/>
            <person name="Sato K"/>
            <person name="Hyodo S Kuraku.S."/>
        </authorList>
    </citation>
    <scope>NUCLEOTIDE SEQUENCE [LARGE SCALE GENOMIC DNA]</scope>
</reference>
<evidence type="ECO:0000313" key="6">
    <source>
        <dbReference type="EMBL" id="GCC45593.1"/>
    </source>
</evidence>
<comment type="subunit">
    <text evidence="4">Interacts with GDP-bound and nucleotide-free forms of RAB11A.</text>
</comment>
<name>A0A401TSK0_CHIPU</name>
<keyword evidence="2 4" id="KW-0344">Guanine-nucleotide releasing factor</keyword>
<dbReference type="OrthoDB" id="446789at2759"/>
<dbReference type="GO" id="GO:0004860">
    <property type="term" value="F:protein kinase inhibitor activity"/>
    <property type="evidence" value="ECO:0007669"/>
    <property type="project" value="TreeGrafter"/>
</dbReference>
<keyword evidence="3 4" id="KW-0175">Coiled coil</keyword>
<dbReference type="Pfam" id="PF05276">
    <property type="entry name" value="SH3BP5"/>
    <property type="match status" value="1"/>
</dbReference>
<feature type="region of interest" description="Disordered" evidence="5">
    <location>
        <begin position="147"/>
        <end position="166"/>
    </location>
</feature>
<feature type="region of interest" description="Disordered" evidence="5">
    <location>
        <begin position="71"/>
        <end position="108"/>
    </location>
</feature>
<dbReference type="Proteomes" id="UP000287033">
    <property type="component" value="Unassembled WGS sequence"/>
</dbReference>
<keyword evidence="4" id="KW-0963">Cytoplasm</keyword>
<feature type="compositionally biased region" description="Acidic residues" evidence="5">
    <location>
        <begin position="83"/>
        <end position="92"/>
    </location>
</feature>
<dbReference type="GO" id="GO:0005085">
    <property type="term" value="F:guanyl-nucleotide exchange factor activity"/>
    <property type="evidence" value="ECO:0007669"/>
    <property type="project" value="UniProtKB-UniRule"/>
</dbReference>
<dbReference type="GO" id="GO:0005737">
    <property type="term" value="C:cytoplasm"/>
    <property type="evidence" value="ECO:0007669"/>
    <property type="project" value="UniProtKB-SubCell"/>
</dbReference>
<feature type="non-terminal residue" evidence="6">
    <location>
        <position position="1"/>
    </location>
</feature>
<evidence type="ECO:0000256" key="3">
    <source>
        <dbReference type="ARBA" id="ARBA00023054"/>
    </source>
</evidence>
<dbReference type="PANTHER" id="PTHR19423:SF8">
    <property type="entry name" value="SH3 DOMAIN-BINDING PROTEIN 5-LIKE"/>
    <property type="match status" value="1"/>
</dbReference>
<sequence length="166" mass="18458">PPQEHKTKVTDVEKQVSQAKTRYSVALRNLEQISEQIHARRLTRLVCRRASPVGAEAAPAYPEREQQLVVGKPSAYPLPGAQQEEEQEEEEEKGLQALPQPPPQASDNLSVLSFQTIASDLQKFDSVEHLGELSDALSLDSDDVSLEAGRPRRGSFPFKHHRSISL</sequence>
<comment type="function">
    <text evidence="4">Functions as guanine nucleotide exchange factor (GEF) for RAB11A.</text>
</comment>
<evidence type="ECO:0000256" key="2">
    <source>
        <dbReference type="ARBA" id="ARBA00022658"/>
    </source>
</evidence>
<dbReference type="InterPro" id="IPR007940">
    <property type="entry name" value="SH3BP5"/>
</dbReference>
<comment type="similarity">
    <text evidence="1 4">Belongs to the SH3BP5 family.</text>
</comment>
<evidence type="ECO:0000256" key="5">
    <source>
        <dbReference type="SAM" id="MobiDB-lite"/>
    </source>
</evidence>
<protein>
    <recommendedName>
        <fullName evidence="4">SH3 domain-binding protein 5</fullName>
        <shortName evidence="4">SH3BP-5</shortName>
    </recommendedName>
</protein>
<dbReference type="GO" id="GO:0017124">
    <property type="term" value="F:SH3 domain binding"/>
    <property type="evidence" value="ECO:0007669"/>
    <property type="project" value="UniProtKB-UniRule"/>
</dbReference>
<dbReference type="STRING" id="137246.A0A401TSK0"/>
<comment type="subcellular location">
    <subcellularLocation>
        <location evidence="4">Cytoplasm</location>
    </subcellularLocation>
    <text evidence="4">Colocalizes with RAB11A on cytoplasmic vesicle membranes.</text>
</comment>
<evidence type="ECO:0000313" key="7">
    <source>
        <dbReference type="Proteomes" id="UP000287033"/>
    </source>
</evidence>
<dbReference type="GO" id="GO:0035556">
    <property type="term" value="P:intracellular signal transduction"/>
    <property type="evidence" value="ECO:0007669"/>
    <property type="project" value="UniProtKB-UniRule"/>
</dbReference>
<dbReference type="AlphaFoldDB" id="A0A401TSK0"/>
<comment type="domain">
    <text evidence="4">The N-terminal half of the protein mediates interaction with RAB11A and functions as guanine nucleotide exchange factor. Four long alpha-helices (interrupted by a central kink) assemble into coiled coils, giving rise to a 'V' shape.</text>
</comment>
<keyword evidence="7" id="KW-1185">Reference proteome</keyword>
<gene>
    <name evidence="6" type="ORF">chiPu_0029898</name>
</gene>
<accession>A0A401TSK0</accession>
<dbReference type="EMBL" id="BEZZ01169528">
    <property type="protein sequence ID" value="GCC45593.1"/>
    <property type="molecule type" value="Genomic_DNA"/>
</dbReference>
<dbReference type="PANTHER" id="PTHR19423">
    <property type="entry name" value="SH3 DOMAIN-BINDING PROTEIN 5"/>
    <property type="match status" value="1"/>
</dbReference>
<evidence type="ECO:0000256" key="4">
    <source>
        <dbReference type="RuleBase" id="RU369054"/>
    </source>
</evidence>
<proteinExistence type="inferred from homology"/>
<organism evidence="6 7">
    <name type="scientific">Chiloscyllium punctatum</name>
    <name type="common">Brownbanded bambooshark</name>
    <name type="synonym">Hemiscyllium punctatum</name>
    <dbReference type="NCBI Taxonomy" id="137246"/>
    <lineage>
        <taxon>Eukaryota</taxon>
        <taxon>Metazoa</taxon>
        <taxon>Chordata</taxon>
        <taxon>Craniata</taxon>
        <taxon>Vertebrata</taxon>
        <taxon>Chondrichthyes</taxon>
        <taxon>Elasmobranchii</taxon>
        <taxon>Galeomorphii</taxon>
        <taxon>Galeoidea</taxon>
        <taxon>Orectolobiformes</taxon>
        <taxon>Hemiscylliidae</taxon>
        <taxon>Chiloscyllium</taxon>
    </lineage>
</organism>